<proteinExistence type="predicted"/>
<dbReference type="AlphaFoldDB" id="A0A834MI89"/>
<protein>
    <submittedName>
        <fullName evidence="1">Uncharacterized protein</fullName>
    </submittedName>
</protein>
<evidence type="ECO:0000313" key="2">
    <source>
        <dbReference type="Proteomes" id="UP000625711"/>
    </source>
</evidence>
<evidence type="ECO:0000313" key="1">
    <source>
        <dbReference type="EMBL" id="KAF7284698.1"/>
    </source>
</evidence>
<accession>A0A834MI89</accession>
<dbReference type="EMBL" id="JAACXV010000071">
    <property type="protein sequence ID" value="KAF7284698.1"/>
    <property type="molecule type" value="Genomic_DNA"/>
</dbReference>
<dbReference type="PANTHER" id="PTHR34914">
    <property type="entry name" value="LYMPHOCYTE EXPANSION MOLECULE"/>
    <property type="match status" value="1"/>
</dbReference>
<dbReference type="Pfam" id="PF07004">
    <property type="entry name" value="SHIPPO-rpt"/>
    <property type="match status" value="2"/>
</dbReference>
<dbReference type="InterPro" id="IPR010736">
    <property type="entry name" value="SHIPPO-rpt"/>
</dbReference>
<comment type="caution">
    <text evidence="1">The sequence shown here is derived from an EMBL/GenBank/DDBJ whole genome shotgun (WGS) entry which is preliminary data.</text>
</comment>
<dbReference type="PANTHER" id="PTHR34914:SF1">
    <property type="entry name" value="LYMPHOCYTE EXPANSION MOLECULE"/>
    <property type="match status" value="1"/>
</dbReference>
<dbReference type="InterPro" id="IPR033557">
    <property type="entry name" value="CIMAP2"/>
</dbReference>
<name>A0A834MI89_RHYFE</name>
<sequence length="359" mass="41435">MSEKSFKTYAPFGVATKRFARVGFHPELDVSGSMKKQITKVGPGSYEPKNAACKSKRGMSWANKLEVEEFSKFLGFRNSHILYEREFDKSMRGPGTHDVNLSEKMSGSVLNNVGFGSGSRFSKNYVGQDAPPPDTYHRKLTTTFEPRNKCFSQLPTFEFDGIAHRFKPQEKPYHLPPNLYTYNDGKNMADILRKRTSSRGPYDCFTGPRDGTTIKNHFSPAMQKAPDYFYIKPSNIDYLLNNRDKKRCGLFLRANRFQKKPTSRNMLTDISLCYHNPNDPSPAQYDLKNTHSIKRKKESLYPFDSSNMFARPPTDWRIAPGPGRYTPKMSQCMKQKRQSWVFLSKKDRQLYKVVTYAFF</sequence>
<gene>
    <name evidence="1" type="ORF">GWI33_021711</name>
</gene>
<reference evidence="1" key="1">
    <citation type="submission" date="2020-08" db="EMBL/GenBank/DDBJ databases">
        <title>Genome sequencing and assembly of the red palm weevil Rhynchophorus ferrugineus.</title>
        <authorList>
            <person name="Dias G.B."/>
            <person name="Bergman C.M."/>
            <person name="Manee M."/>
        </authorList>
    </citation>
    <scope>NUCLEOTIDE SEQUENCE</scope>
    <source>
        <strain evidence="1">AA-2017</strain>
        <tissue evidence="1">Whole larva</tissue>
    </source>
</reference>
<organism evidence="1 2">
    <name type="scientific">Rhynchophorus ferrugineus</name>
    <name type="common">Red palm weevil</name>
    <name type="synonym">Curculio ferrugineus</name>
    <dbReference type="NCBI Taxonomy" id="354439"/>
    <lineage>
        <taxon>Eukaryota</taxon>
        <taxon>Metazoa</taxon>
        <taxon>Ecdysozoa</taxon>
        <taxon>Arthropoda</taxon>
        <taxon>Hexapoda</taxon>
        <taxon>Insecta</taxon>
        <taxon>Pterygota</taxon>
        <taxon>Neoptera</taxon>
        <taxon>Endopterygota</taxon>
        <taxon>Coleoptera</taxon>
        <taxon>Polyphaga</taxon>
        <taxon>Cucujiformia</taxon>
        <taxon>Curculionidae</taxon>
        <taxon>Dryophthorinae</taxon>
        <taxon>Rhynchophorus</taxon>
    </lineage>
</organism>
<dbReference type="Proteomes" id="UP000625711">
    <property type="component" value="Unassembled WGS sequence"/>
</dbReference>
<keyword evidence="2" id="KW-1185">Reference proteome</keyword>
<dbReference type="OrthoDB" id="6275292at2759"/>